<dbReference type="RefSeq" id="XP_040663909.1">
    <property type="nucleotide sequence ID" value="XM_040806320.1"/>
</dbReference>
<keyword evidence="4" id="KW-1185">Reference proteome</keyword>
<sequence>MSTMFPQNMSQSLVPLPLRASPNYQDPLRHVERQARHIQRNLQHLIDAQSEGLLAGLGGQQPEADMPNESHMSYSGSVSSRGAPKLPTRQLSNKKIGLRSAREGIFTSMYDLMRVREEELEILSYRREEIDLGLNEILTFNTKRSGLEKAISTMNNDRETRRSMELRDESSTLEAQIHELENKLAQMKAKHRHVVQELSQIENSVEAKMSSYKASLSLLESDTRKFLADPPVKPPARGTAGESFYSLKSNRRTLEMAQEHWNKEQSELKQRQNEIDAEIEALEEGGDVWKRVVKAITGFEGRLRTGMHRSIKAQEQLLKEDGPSFNNGRPGHAIMDDLSETTDLVEQHLDHAERKNWKLLVCCISAELQALREARQMLLSIFNTTEEELHQSAQASSESRKSVENESQADTYGDENPDPPADLLRDAENHSHDAARLDDEDEDDEPDPAWLLPET</sequence>
<dbReference type="STRING" id="1036611.A0A1L9P9H9"/>
<feature type="region of interest" description="Disordered" evidence="2">
    <location>
        <begin position="56"/>
        <end position="88"/>
    </location>
</feature>
<feature type="coiled-coil region" evidence="1">
    <location>
        <begin position="156"/>
        <end position="197"/>
    </location>
</feature>
<evidence type="ECO:0000313" key="4">
    <source>
        <dbReference type="Proteomes" id="UP000184073"/>
    </source>
</evidence>
<accession>A0A1L9P9H9</accession>
<dbReference type="Proteomes" id="UP000184073">
    <property type="component" value="Unassembled WGS sequence"/>
</dbReference>
<evidence type="ECO:0008006" key="5">
    <source>
        <dbReference type="Google" id="ProtNLM"/>
    </source>
</evidence>
<protein>
    <recommendedName>
        <fullName evidence="5">Autophagy-related protein Atg28</fullName>
    </recommendedName>
</protein>
<feature type="compositionally biased region" description="Polar residues" evidence="2">
    <location>
        <begin position="70"/>
        <end position="80"/>
    </location>
</feature>
<evidence type="ECO:0000256" key="1">
    <source>
        <dbReference type="SAM" id="Coils"/>
    </source>
</evidence>
<dbReference type="VEuPathDB" id="FungiDB:ASPVEDRAFT_126003"/>
<proteinExistence type="predicted"/>
<dbReference type="GeneID" id="63721831"/>
<reference evidence="4" key="1">
    <citation type="journal article" date="2017" name="Genome Biol.">
        <title>Comparative genomics reveals high biological diversity and specific adaptations in the industrially and medically important fungal genus Aspergillus.</title>
        <authorList>
            <person name="de Vries R.P."/>
            <person name="Riley R."/>
            <person name="Wiebenga A."/>
            <person name="Aguilar-Osorio G."/>
            <person name="Amillis S."/>
            <person name="Uchima C.A."/>
            <person name="Anderluh G."/>
            <person name="Asadollahi M."/>
            <person name="Askin M."/>
            <person name="Barry K."/>
            <person name="Battaglia E."/>
            <person name="Bayram O."/>
            <person name="Benocci T."/>
            <person name="Braus-Stromeyer S.A."/>
            <person name="Caldana C."/>
            <person name="Canovas D."/>
            <person name="Cerqueira G.C."/>
            <person name="Chen F."/>
            <person name="Chen W."/>
            <person name="Choi C."/>
            <person name="Clum A."/>
            <person name="Dos Santos R.A."/>
            <person name="Damasio A.R."/>
            <person name="Diallinas G."/>
            <person name="Emri T."/>
            <person name="Fekete E."/>
            <person name="Flipphi M."/>
            <person name="Freyberg S."/>
            <person name="Gallo A."/>
            <person name="Gournas C."/>
            <person name="Habgood R."/>
            <person name="Hainaut M."/>
            <person name="Harispe M.L."/>
            <person name="Henrissat B."/>
            <person name="Hilden K.S."/>
            <person name="Hope R."/>
            <person name="Hossain A."/>
            <person name="Karabika E."/>
            <person name="Karaffa L."/>
            <person name="Karanyi Z."/>
            <person name="Krasevec N."/>
            <person name="Kuo A."/>
            <person name="Kusch H."/>
            <person name="LaButti K."/>
            <person name="Lagendijk E.L."/>
            <person name="Lapidus A."/>
            <person name="Levasseur A."/>
            <person name="Lindquist E."/>
            <person name="Lipzen A."/>
            <person name="Logrieco A.F."/>
            <person name="MacCabe A."/>
            <person name="Maekelae M.R."/>
            <person name="Malavazi I."/>
            <person name="Melin P."/>
            <person name="Meyer V."/>
            <person name="Mielnichuk N."/>
            <person name="Miskei M."/>
            <person name="Molnar A.P."/>
            <person name="Mule G."/>
            <person name="Ngan C.Y."/>
            <person name="Orejas M."/>
            <person name="Orosz E."/>
            <person name="Ouedraogo J.P."/>
            <person name="Overkamp K.M."/>
            <person name="Park H.-S."/>
            <person name="Perrone G."/>
            <person name="Piumi F."/>
            <person name="Punt P.J."/>
            <person name="Ram A.F."/>
            <person name="Ramon A."/>
            <person name="Rauscher S."/>
            <person name="Record E."/>
            <person name="Riano-Pachon D.M."/>
            <person name="Robert V."/>
            <person name="Roehrig J."/>
            <person name="Ruller R."/>
            <person name="Salamov A."/>
            <person name="Salih N.S."/>
            <person name="Samson R.A."/>
            <person name="Sandor E."/>
            <person name="Sanguinetti M."/>
            <person name="Schuetze T."/>
            <person name="Sepcic K."/>
            <person name="Shelest E."/>
            <person name="Sherlock G."/>
            <person name="Sophianopoulou V."/>
            <person name="Squina F.M."/>
            <person name="Sun H."/>
            <person name="Susca A."/>
            <person name="Todd R.B."/>
            <person name="Tsang A."/>
            <person name="Unkles S.E."/>
            <person name="van de Wiele N."/>
            <person name="van Rossen-Uffink D."/>
            <person name="Oliveira J.V."/>
            <person name="Vesth T.C."/>
            <person name="Visser J."/>
            <person name="Yu J.-H."/>
            <person name="Zhou M."/>
            <person name="Andersen M.R."/>
            <person name="Archer D.B."/>
            <person name="Baker S.E."/>
            <person name="Benoit I."/>
            <person name="Brakhage A.A."/>
            <person name="Braus G.H."/>
            <person name="Fischer R."/>
            <person name="Frisvad J.C."/>
            <person name="Goldman G.H."/>
            <person name="Houbraken J."/>
            <person name="Oakley B."/>
            <person name="Pocsi I."/>
            <person name="Scazzocchio C."/>
            <person name="Seiboth B."/>
            <person name="vanKuyk P.A."/>
            <person name="Wortman J."/>
            <person name="Dyer P.S."/>
            <person name="Grigoriev I.V."/>
        </authorList>
    </citation>
    <scope>NUCLEOTIDE SEQUENCE [LARGE SCALE GENOMIC DNA]</scope>
    <source>
        <strain evidence="4">CBS 583.65</strain>
    </source>
</reference>
<dbReference type="EMBL" id="KV878126">
    <property type="protein sequence ID" value="OJI98146.1"/>
    <property type="molecule type" value="Genomic_DNA"/>
</dbReference>
<feature type="compositionally biased region" description="Acidic residues" evidence="2">
    <location>
        <begin position="438"/>
        <end position="447"/>
    </location>
</feature>
<keyword evidence="1" id="KW-0175">Coiled coil</keyword>
<gene>
    <name evidence="3" type="ORF">ASPVEDRAFT_126003</name>
</gene>
<dbReference type="AlphaFoldDB" id="A0A1L9P9H9"/>
<evidence type="ECO:0000313" key="3">
    <source>
        <dbReference type="EMBL" id="OJI98146.1"/>
    </source>
</evidence>
<name>A0A1L9P9H9_ASPVE</name>
<organism evidence="3 4">
    <name type="scientific">Aspergillus versicolor CBS 583.65</name>
    <dbReference type="NCBI Taxonomy" id="1036611"/>
    <lineage>
        <taxon>Eukaryota</taxon>
        <taxon>Fungi</taxon>
        <taxon>Dikarya</taxon>
        <taxon>Ascomycota</taxon>
        <taxon>Pezizomycotina</taxon>
        <taxon>Eurotiomycetes</taxon>
        <taxon>Eurotiomycetidae</taxon>
        <taxon>Eurotiales</taxon>
        <taxon>Aspergillaceae</taxon>
        <taxon>Aspergillus</taxon>
        <taxon>Aspergillus subgen. Nidulantes</taxon>
    </lineage>
</organism>
<feature type="region of interest" description="Disordered" evidence="2">
    <location>
        <begin position="390"/>
        <end position="455"/>
    </location>
</feature>
<dbReference type="OrthoDB" id="5342758at2759"/>
<feature type="compositionally biased region" description="Basic and acidic residues" evidence="2">
    <location>
        <begin position="423"/>
        <end position="437"/>
    </location>
</feature>
<evidence type="ECO:0000256" key="2">
    <source>
        <dbReference type="SAM" id="MobiDB-lite"/>
    </source>
</evidence>